<feature type="chain" id="PRO_5045327472" description="PBP domain-containing protein" evidence="1">
    <location>
        <begin position="30"/>
        <end position="150"/>
    </location>
</feature>
<comment type="caution">
    <text evidence="2">The sequence shown here is derived from an EMBL/GenBank/DDBJ whole genome shotgun (WGS) entry which is preliminary data.</text>
</comment>
<dbReference type="Proteomes" id="UP001652504">
    <property type="component" value="Unassembled WGS sequence"/>
</dbReference>
<feature type="signal peptide" evidence="1">
    <location>
        <begin position="1"/>
        <end position="29"/>
    </location>
</feature>
<dbReference type="EMBL" id="JAOWKX010000009">
    <property type="protein sequence ID" value="MCV2886166.1"/>
    <property type="molecule type" value="Genomic_DNA"/>
</dbReference>
<dbReference type="RefSeq" id="WP_263713456.1">
    <property type="nucleotide sequence ID" value="NZ_JAOWKX010000009.1"/>
</dbReference>
<sequence>MIIHSIKKRVLQALSIWLVLCCFSLPVFAEEVLVYTHPKVDGSKLTKGQLRNIFTMRQSVWPNGEQIRVFVLKSDNTLHQQFCKEILGMFPYQLERIWNRLTYSGVGELPNIVETEEEMLIKVTTSPGAIGYISKSRSEAPSSESEVARL</sequence>
<protein>
    <recommendedName>
        <fullName evidence="4">PBP domain-containing protein</fullName>
    </recommendedName>
</protein>
<keyword evidence="3" id="KW-1185">Reference proteome</keyword>
<evidence type="ECO:0000256" key="1">
    <source>
        <dbReference type="SAM" id="SignalP"/>
    </source>
</evidence>
<gene>
    <name evidence="2" type="ORF">OE749_15845</name>
</gene>
<evidence type="ECO:0000313" key="2">
    <source>
        <dbReference type="EMBL" id="MCV2886166.1"/>
    </source>
</evidence>
<organism evidence="2 3">
    <name type="scientific">Fluctibacter corallii</name>
    <dbReference type="NCBI Taxonomy" id="2984329"/>
    <lineage>
        <taxon>Bacteria</taxon>
        <taxon>Pseudomonadati</taxon>
        <taxon>Pseudomonadota</taxon>
        <taxon>Gammaproteobacteria</taxon>
        <taxon>Alteromonadales</taxon>
        <taxon>Alteromonadaceae</taxon>
        <taxon>Fluctibacter</taxon>
    </lineage>
</organism>
<proteinExistence type="predicted"/>
<dbReference type="SUPFAM" id="SSF53850">
    <property type="entry name" value="Periplasmic binding protein-like II"/>
    <property type="match status" value="1"/>
</dbReference>
<keyword evidence="1" id="KW-0732">Signal</keyword>
<accession>A0ABT3ABW5</accession>
<name>A0ABT3ABW5_9ALTE</name>
<evidence type="ECO:0000313" key="3">
    <source>
        <dbReference type="Proteomes" id="UP001652504"/>
    </source>
</evidence>
<evidence type="ECO:0008006" key="4">
    <source>
        <dbReference type="Google" id="ProtNLM"/>
    </source>
</evidence>
<reference evidence="2 3" key="1">
    <citation type="submission" date="2022-10" db="EMBL/GenBank/DDBJ databases">
        <title>Aestuariibacter sp. AA17 isolated from Montipora capitata coral fragment.</title>
        <authorList>
            <person name="Emsley S.A."/>
            <person name="Pfannmuller K.M."/>
            <person name="Loughran R.M."/>
            <person name="Shlafstein M."/>
            <person name="Papke E."/>
            <person name="Saw J.H."/>
            <person name="Ushijima B."/>
            <person name="Videau P."/>
        </authorList>
    </citation>
    <scope>NUCLEOTIDE SEQUENCE [LARGE SCALE GENOMIC DNA]</scope>
    <source>
        <strain evidence="2 3">AA17</strain>
    </source>
</reference>
<dbReference type="Gene3D" id="3.40.190.10">
    <property type="entry name" value="Periplasmic binding protein-like II"/>
    <property type="match status" value="1"/>
</dbReference>